<dbReference type="Proteomes" id="UP001164459">
    <property type="component" value="Chromosome"/>
</dbReference>
<name>A0ABY7HDJ8_9BACT</name>
<evidence type="ECO:0008006" key="3">
    <source>
        <dbReference type="Google" id="ProtNLM"/>
    </source>
</evidence>
<reference evidence="1" key="1">
    <citation type="submission" date="2022-11" db="EMBL/GenBank/DDBJ databases">
        <title>Minimal conservation of predation-associated metabolite biosynthetic gene clusters underscores biosynthetic potential of Myxococcota including descriptions for ten novel species: Archangium lansinium sp. nov., Myxococcus landrumus sp. nov., Nannocystis bai.</title>
        <authorList>
            <person name="Ahearne A."/>
            <person name="Stevens C."/>
            <person name="Dowd S."/>
        </authorList>
    </citation>
    <scope>NUCLEOTIDE SEQUENCE</scope>
    <source>
        <strain evidence="1">Fl3</strain>
    </source>
</reference>
<proteinExistence type="predicted"/>
<gene>
    <name evidence="1" type="ORF">O0S08_14555</name>
</gene>
<accession>A0ABY7HDJ8</accession>
<keyword evidence="2" id="KW-1185">Reference proteome</keyword>
<evidence type="ECO:0000313" key="2">
    <source>
        <dbReference type="Proteomes" id="UP001164459"/>
    </source>
</evidence>
<dbReference type="EMBL" id="CP114040">
    <property type="protein sequence ID" value="WAS97365.1"/>
    <property type="molecule type" value="Genomic_DNA"/>
</dbReference>
<dbReference type="InterPro" id="IPR037883">
    <property type="entry name" value="Knr4/Smi1-like_sf"/>
</dbReference>
<evidence type="ECO:0000313" key="1">
    <source>
        <dbReference type="EMBL" id="WAS97365.1"/>
    </source>
</evidence>
<organism evidence="1 2">
    <name type="scientific">Nannocystis punicea</name>
    <dbReference type="NCBI Taxonomy" id="2995304"/>
    <lineage>
        <taxon>Bacteria</taxon>
        <taxon>Pseudomonadati</taxon>
        <taxon>Myxococcota</taxon>
        <taxon>Polyangia</taxon>
        <taxon>Nannocystales</taxon>
        <taxon>Nannocystaceae</taxon>
        <taxon>Nannocystis</taxon>
    </lineage>
</organism>
<dbReference type="SUPFAM" id="SSF160631">
    <property type="entry name" value="SMI1/KNR4-like"/>
    <property type="match status" value="1"/>
</dbReference>
<protein>
    <recommendedName>
        <fullName evidence="3">Knr4/Smi1-like domain-containing protein</fullName>
    </recommendedName>
</protein>
<sequence>MWLDELIRLLPRDLPVRGTSEPALRQLEDTLGRPLPLTYLQFARWAGDTPFPFLALGNHDLSVPAVLAGYEKTRFVSRPECVRIGHADSVDRLDLFLALDGDDPPIFLAEVHELPDEEYSLLARRFSEHVAFELFDREVLARRPYHLRAEPSVHADLGALDTGDDVDAFVREALSALGYVARPPNRDFFIMQRGDTDIIYHRLPASMTFVVFIGASDLAALDELRAGFPAPLTISAAPVRGAVKLNGTSGRG</sequence>
<dbReference type="RefSeq" id="WP_269039732.1">
    <property type="nucleotide sequence ID" value="NZ_CP114040.1"/>
</dbReference>